<dbReference type="EMBL" id="RBXL01000001">
    <property type="protein sequence ID" value="RKT46801.1"/>
    <property type="molecule type" value="Genomic_DNA"/>
</dbReference>
<proteinExistence type="predicted"/>
<dbReference type="RefSeq" id="WP_120798865.1">
    <property type="nucleotide sequence ID" value="NZ_RBXL01000001.1"/>
</dbReference>
<comment type="caution">
    <text evidence="1">The sequence shown here is derived from an EMBL/GenBank/DDBJ whole genome shotgun (WGS) entry which is preliminary data.</text>
</comment>
<sequence length="67" mass="7046">MSDILDARDQLDHARARVSSLAAMIDQCSMLDSKALAGLADILSETAAELDVIAATLTRVSAPSETE</sequence>
<organism evidence="1 2">
    <name type="scientific">Thiocapsa rosea</name>
    <dbReference type="NCBI Taxonomy" id="69360"/>
    <lineage>
        <taxon>Bacteria</taxon>
        <taxon>Pseudomonadati</taxon>
        <taxon>Pseudomonadota</taxon>
        <taxon>Gammaproteobacteria</taxon>
        <taxon>Chromatiales</taxon>
        <taxon>Chromatiaceae</taxon>
        <taxon>Thiocapsa</taxon>
    </lineage>
</organism>
<keyword evidence="2" id="KW-1185">Reference proteome</keyword>
<accession>A0A495VBM5</accession>
<evidence type="ECO:0000313" key="2">
    <source>
        <dbReference type="Proteomes" id="UP000274556"/>
    </source>
</evidence>
<gene>
    <name evidence="1" type="ORF">BDD21_4338</name>
</gene>
<dbReference type="Proteomes" id="UP000274556">
    <property type="component" value="Unassembled WGS sequence"/>
</dbReference>
<evidence type="ECO:0000313" key="1">
    <source>
        <dbReference type="EMBL" id="RKT46801.1"/>
    </source>
</evidence>
<name>A0A495VBM5_9GAMM</name>
<dbReference type="AlphaFoldDB" id="A0A495VBM5"/>
<protein>
    <submittedName>
        <fullName evidence="1">Uncharacterized protein</fullName>
    </submittedName>
</protein>
<reference evidence="1 2" key="1">
    <citation type="submission" date="2018-10" db="EMBL/GenBank/DDBJ databases">
        <title>Genomic Encyclopedia of Archaeal and Bacterial Type Strains, Phase II (KMG-II): from individual species to whole genera.</title>
        <authorList>
            <person name="Goeker M."/>
        </authorList>
    </citation>
    <scope>NUCLEOTIDE SEQUENCE [LARGE SCALE GENOMIC DNA]</scope>
    <source>
        <strain evidence="1 2">DSM 235</strain>
    </source>
</reference>